<dbReference type="Proteomes" id="UP000078532">
    <property type="component" value="Unassembled WGS sequence"/>
</dbReference>
<reference evidence="1 2" key="1">
    <citation type="submission" date="2016-04" db="EMBL/GenBank/DDBJ databases">
        <authorList>
            <person name="Evans L.H."/>
            <person name="Alamgir A."/>
            <person name="Owens N."/>
            <person name="Weber N.D."/>
            <person name="Virtaneva K."/>
            <person name="Barbian K."/>
            <person name="Babar A."/>
            <person name="Rosenke K."/>
        </authorList>
    </citation>
    <scope>NUCLEOTIDE SEQUENCE [LARGE SCALE GENOMIC DNA]</scope>
    <source>
        <strain evidence="1 2">LMa1</strain>
    </source>
</reference>
<dbReference type="AlphaFoldDB" id="A0A1B7LJR3"/>
<protein>
    <recommendedName>
        <fullName evidence="3">Replication-relaxation</fullName>
    </recommendedName>
</protein>
<dbReference type="InterPro" id="IPR025855">
    <property type="entry name" value="Replic_Relax"/>
</dbReference>
<proteinExistence type="predicted"/>
<dbReference type="Pfam" id="PF13814">
    <property type="entry name" value="Replic_Relax"/>
    <property type="match status" value="1"/>
</dbReference>
<evidence type="ECO:0000313" key="1">
    <source>
        <dbReference type="EMBL" id="OAT86808.1"/>
    </source>
</evidence>
<dbReference type="EMBL" id="LYVF01000008">
    <property type="protein sequence ID" value="OAT86808.1"/>
    <property type="molecule type" value="Genomic_DNA"/>
</dbReference>
<keyword evidence="2" id="KW-1185">Reference proteome</keyword>
<gene>
    <name evidence="1" type="ORF">A6M21_16495</name>
</gene>
<accession>A0A1B7LJR3</accession>
<evidence type="ECO:0008006" key="3">
    <source>
        <dbReference type="Google" id="ProtNLM"/>
    </source>
</evidence>
<sequence length="225" mass="24962">MGAVPRKAYARAKQLTVRDKNILTDLARCRVLSVNQIRDAYWPAAKERTCTDRLEQLEKAGYLKGHTVGAEKPGTFMKIYCLDTKGKRWATSPEGPGLDRSIVFIHPGKSNEVIHQIRTNQVYFRLSESEKATWRIGDALEIEHGVFKGGSGMEVPDASYTSETGEEILVETDCGKYTPTQIKEKVSGFAGRKTVWVCPAGREFTLTKYGAQGEFLTYHPGAGGN</sequence>
<dbReference type="OrthoDB" id="1786921at2"/>
<evidence type="ECO:0000313" key="2">
    <source>
        <dbReference type="Proteomes" id="UP000078532"/>
    </source>
</evidence>
<name>A0A1B7LJR3_9FIRM</name>
<organism evidence="1 2">
    <name type="scientific">Desulfotomaculum copahuensis</name>
    <dbReference type="NCBI Taxonomy" id="1838280"/>
    <lineage>
        <taxon>Bacteria</taxon>
        <taxon>Bacillati</taxon>
        <taxon>Bacillota</taxon>
        <taxon>Clostridia</taxon>
        <taxon>Eubacteriales</taxon>
        <taxon>Desulfotomaculaceae</taxon>
        <taxon>Desulfotomaculum</taxon>
    </lineage>
</organism>
<comment type="caution">
    <text evidence="1">The sequence shown here is derived from an EMBL/GenBank/DDBJ whole genome shotgun (WGS) entry which is preliminary data.</text>
</comment>